<evidence type="ECO:0000313" key="2">
    <source>
        <dbReference type="EMBL" id="ODS34495.1"/>
    </source>
</evidence>
<dbReference type="EMBL" id="MAYW01000005">
    <property type="protein sequence ID" value="ODS34495.1"/>
    <property type="molecule type" value="Genomic_DNA"/>
</dbReference>
<dbReference type="AlphaFoldDB" id="A0A1E3XFU7"/>
<dbReference type="InterPro" id="IPR001107">
    <property type="entry name" value="Band_7"/>
</dbReference>
<evidence type="ECO:0000313" key="3">
    <source>
        <dbReference type="Proteomes" id="UP000094056"/>
    </source>
</evidence>
<organism evidence="2 3">
    <name type="scientific">Candidatus Scalindua rubra</name>
    <dbReference type="NCBI Taxonomy" id="1872076"/>
    <lineage>
        <taxon>Bacteria</taxon>
        <taxon>Pseudomonadati</taxon>
        <taxon>Planctomycetota</taxon>
        <taxon>Candidatus Brocadiia</taxon>
        <taxon>Candidatus Brocadiales</taxon>
        <taxon>Candidatus Scalinduaceae</taxon>
        <taxon>Candidatus Scalindua</taxon>
    </lineage>
</organism>
<dbReference type="Proteomes" id="UP000094056">
    <property type="component" value="Unassembled WGS sequence"/>
</dbReference>
<reference evidence="2 3" key="1">
    <citation type="submission" date="2016-07" db="EMBL/GenBank/DDBJ databases">
        <title>Draft genome of Scalindua rubra, obtained from a brine-seawater interface in the Red Sea, sheds light on salt adaptation in anammox bacteria.</title>
        <authorList>
            <person name="Speth D.R."/>
            <person name="Lagkouvardos I."/>
            <person name="Wang Y."/>
            <person name="Qian P.-Y."/>
            <person name="Dutilh B.E."/>
            <person name="Jetten M.S."/>
        </authorList>
    </citation>
    <scope>NUCLEOTIDE SEQUENCE [LARGE SCALE GENOMIC DNA]</scope>
    <source>
        <strain evidence="2">BSI-1</strain>
    </source>
</reference>
<accession>A0A1E3XFU7</accession>
<comment type="caution">
    <text evidence="2">The sequence shown here is derived from an EMBL/GenBank/DDBJ whole genome shotgun (WGS) entry which is preliminary data.</text>
</comment>
<evidence type="ECO:0000259" key="1">
    <source>
        <dbReference type="Pfam" id="PF01145"/>
    </source>
</evidence>
<sequence>MFSLVSGKHKTYGPGGHFCVPWEQLTHENIDMRIRHLPFDGLFPSKEGPKVSVTFSLQYKPLLNRLPTYISIDKTVLNEGMLSIISSHVCSFIANHSIGSEAIEIHNRAQKLKDYLSTNLKNKDSFVELYGIEIVEVPYVKIRYEERYRKVLTNKGVSEKVMEIATRLSSEEITVNQALNIAMVINGDIKKHITEWEGSGIELGYLALASFLKKLAKNLQQ</sequence>
<dbReference type="Pfam" id="PF01145">
    <property type="entry name" value="Band_7"/>
    <property type="match status" value="1"/>
</dbReference>
<feature type="domain" description="Band 7" evidence="1">
    <location>
        <begin position="9"/>
        <end position="160"/>
    </location>
</feature>
<gene>
    <name evidence="2" type="ORF">SCARUB_00371</name>
</gene>
<proteinExistence type="predicted"/>
<name>A0A1E3XFU7_9BACT</name>
<protein>
    <submittedName>
        <fullName evidence="2">SPFH domain / Band 7 family protein</fullName>
    </submittedName>
</protein>